<comment type="caution">
    <text evidence="3">The sequence shown here is derived from an EMBL/GenBank/DDBJ whole genome shotgun (WGS) entry which is preliminary data.</text>
</comment>
<accession>A0A0F9QDV1</accession>
<dbReference type="PANTHER" id="PTHR43318">
    <property type="entry name" value="UDP-N-ACETYLGLUCOSAMINE 4,6-DEHYDRATASE"/>
    <property type="match status" value="1"/>
</dbReference>
<evidence type="ECO:0000259" key="2">
    <source>
        <dbReference type="Pfam" id="PF02719"/>
    </source>
</evidence>
<sequence>MATLDNSTLLISGGSGSLGNALIEEIKKARPSYQFGFPKKVIIYSRNEYNQHLMMKKFEGVPWLRFRIGDVRDKDRLSWCCDKVDYVIHAAALKHIRMCEENPLEAVQTNIIGSSNIVDACMKNNVKRAVLVSTDKSPSPRNLYGATKFTAERLFAAANIYSKTCFRIIRYGNVVNSRGSVVEYFLKLKEQGIHEFPITDPNCTRFWMTLEQAAKAVLKHLTAEKAETLHIPRLPSMKITDVARAIDPECTFKFIGLQKSEKLHEELDDGYTSDTNTDWLTSEEFQKLLK</sequence>
<proteinExistence type="inferred from homology"/>
<organism evidence="3">
    <name type="scientific">marine sediment metagenome</name>
    <dbReference type="NCBI Taxonomy" id="412755"/>
    <lineage>
        <taxon>unclassified sequences</taxon>
        <taxon>metagenomes</taxon>
        <taxon>ecological metagenomes</taxon>
    </lineage>
</organism>
<dbReference type="Gene3D" id="3.40.50.720">
    <property type="entry name" value="NAD(P)-binding Rossmann-like Domain"/>
    <property type="match status" value="1"/>
</dbReference>
<dbReference type="AlphaFoldDB" id="A0A0F9QDV1"/>
<reference evidence="3" key="1">
    <citation type="journal article" date="2015" name="Nature">
        <title>Complex archaea that bridge the gap between prokaryotes and eukaryotes.</title>
        <authorList>
            <person name="Spang A."/>
            <person name="Saw J.H."/>
            <person name="Jorgensen S.L."/>
            <person name="Zaremba-Niedzwiedzka K."/>
            <person name="Martijn J."/>
            <person name="Lind A.E."/>
            <person name="van Eijk R."/>
            <person name="Schleper C."/>
            <person name="Guy L."/>
            <person name="Ettema T.J."/>
        </authorList>
    </citation>
    <scope>NUCLEOTIDE SEQUENCE</scope>
</reference>
<evidence type="ECO:0000313" key="3">
    <source>
        <dbReference type="EMBL" id="KKN40739.1"/>
    </source>
</evidence>
<evidence type="ECO:0000256" key="1">
    <source>
        <dbReference type="ARBA" id="ARBA00007430"/>
    </source>
</evidence>
<protein>
    <recommendedName>
        <fullName evidence="2">Polysaccharide biosynthesis protein CapD-like domain-containing protein</fullName>
    </recommendedName>
</protein>
<dbReference type="InterPro" id="IPR036291">
    <property type="entry name" value="NAD(P)-bd_dom_sf"/>
</dbReference>
<comment type="similarity">
    <text evidence="1">Belongs to the polysaccharide synthase family.</text>
</comment>
<dbReference type="EMBL" id="LAZR01001687">
    <property type="protein sequence ID" value="KKN40739.1"/>
    <property type="molecule type" value="Genomic_DNA"/>
</dbReference>
<dbReference type="PANTHER" id="PTHR43318:SF2">
    <property type="entry name" value="UDP-N-ACETYLGLUCOSAMINE 4,6-DEHYDRATASE (INVERTING)"/>
    <property type="match status" value="1"/>
</dbReference>
<dbReference type="SUPFAM" id="SSF51735">
    <property type="entry name" value="NAD(P)-binding Rossmann-fold domains"/>
    <property type="match status" value="1"/>
</dbReference>
<dbReference type="InterPro" id="IPR051203">
    <property type="entry name" value="Polysaccharide_Synthase-Rel"/>
</dbReference>
<dbReference type="InterPro" id="IPR003869">
    <property type="entry name" value="Polysac_CapD-like"/>
</dbReference>
<gene>
    <name evidence="3" type="ORF">LCGC14_0730470</name>
</gene>
<feature type="domain" description="Polysaccharide biosynthesis protein CapD-like" evidence="2">
    <location>
        <begin position="9"/>
        <end position="270"/>
    </location>
</feature>
<dbReference type="Pfam" id="PF02719">
    <property type="entry name" value="Polysacc_synt_2"/>
    <property type="match status" value="1"/>
</dbReference>
<name>A0A0F9QDV1_9ZZZZ</name>